<keyword evidence="1" id="KW-0949">S-adenosyl-L-methionine</keyword>
<organism evidence="2 3">
    <name type="scientific">Paracoccus stylophorae</name>
    <dbReference type="NCBI Taxonomy" id="659350"/>
    <lineage>
        <taxon>Bacteria</taxon>
        <taxon>Pseudomonadati</taxon>
        <taxon>Pseudomonadota</taxon>
        <taxon>Alphaproteobacteria</taxon>
        <taxon>Rhodobacterales</taxon>
        <taxon>Paracoccaceae</taxon>
        <taxon>Paracoccus</taxon>
    </lineage>
</organism>
<feature type="binding site" evidence="1">
    <location>
        <position position="117"/>
    </location>
    <ligand>
        <name>S-adenosyl-L-methionine</name>
        <dbReference type="ChEBI" id="CHEBI:59789"/>
    </ligand>
</feature>
<feature type="site" description="Interaction with substrate rRNA" evidence="1">
    <location>
        <position position="4"/>
    </location>
</feature>
<dbReference type="PANTHER" id="PTHR37426">
    <property type="entry name" value="RIBOSOMAL RNA LARGE SUBUNIT METHYLTRANSFERASE J"/>
    <property type="match status" value="1"/>
</dbReference>
<dbReference type="HAMAP" id="MF_00934">
    <property type="entry name" value="23SrRNA_methyltr_J"/>
    <property type="match status" value="1"/>
</dbReference>
<comment type="function">
    <text evidence="1">Specifically methylates the adenine in position 2030 of 23S rRNA.</text>
</comment>
<keyword evidence="1" id="KW-0808">Transferase</keyword>
<feature type="binding site" evidence="1">
    <location>
        <position position="42"/>
    </location>
    <ligand>
        <name>S-adenosyl-L-methionine</name>
        <dbReference type="ChEBI" id="CHEBI:59789"/>
    </ligand>
</feature>
<keyword evidence="1" id="KW-0698">rRNA processing</keyword>
<reference evidence="2 3" key="1">
    <citation type="submission" date="2021-01" db="EMBL/GenBank/DDBJ databases">
        <title>Biogeographic distribution of Paracoccus.</title>
        <authorList>
            <person name="Hollensteiner J."/>
            <person name="Leineberger J."/>
            <person name="Brinkhoff T."/>
            <person name="Daniel R."/>
        </authorList>
    </citation>
    <scope>NUCLEOTIDE SEQUENCE [LARGE SCALE GENOMIC DNA]</scope>
    <source>
        <strain evidence="2 3">LMG25392</strain>
    </source>
</reference>
<protein>
    <recommendedName>
        <fullName evidence="1">Ribosomal RNA large subunit methyltransferase J</fullName>
        <ecNumber evidence="1">2.1.1.266</ecNumber>
    </recommendedName>
    <alternativeName>
        <fullName evidence="1">23S rRNA (adenine(2030)-N6)-methyltransferase</fullName>
    </alternativeName>
    <alternativeName>
        <fullName evidence="1">23S rRNA m6A2030 methyltransferase</fullName>
    </alternativeName>
</protein>
<dbReference type="InterPro" id="IPR029063">
    <property type="entry name" value="SAM-dependent_MTases_sf"/>
</dbReference>
<sequence length="259" mass="28455">MLSYQHAYHAGNLADLHKHAMLATALDYLTRKDKPLSYLETHAGRGLYRLDGAEARKTGEAQAGILRATAQGWLPDDHPLHRALACVRRAHGPLAYPGSPLIAAHFLRPGDTAHLAELHPAEYQALSQVAGFATLHRSDGFAMAQAVCPPTPRRGLLLIDPSYEVKADYQTVPRQIGLLARKWNVGIVALWYPILTDNRHEPMLRALMQAHPDALRSEVGFAPARPGHAMIGSGMWVLNPPFGLAAEAARLTRLFRDRA</sequence>
<name>A0ABY7SZB4_9RHOB</name>
<accession>A0ABY7SZB4</accession>
<evidence type="ECO:0000256" key="1">
    <source>
        <dbReference type="HAMAP-Rule" id="MF_00934"/>
    </source>
</evidence>
<feature type="binding site" evidence="1">
    <location>
        <position position="160"/>
    </location>
    <ligand>
        <name>S-adenosyl-L-methionine</name>
        <dbReference type="ChEBI" id="CHEBI:59789"/>
    </ligand>
</feature>
<dbReference type="Proteomes" id="UP001218412">
    <property type="component" value="Chromosome"/>
</dbReference>
<keyword evidence="1" id="KW-0694">RNA-binding</keyword>
<gene>
    <name evidence="1" type="primary">rlmJ</name>
    <name evidence="2" type="ORF">JHW45_04710</name>
</gene>
<feature type="binding site" evidence="1">
    <location>
        <position position="99"/>
    </location>
    <ligand>
        <name>S-adenosyl-L-methionine</name>
        <dbReference type="ChEBI" id="CHEBI:59789"/>
    </ligand>
</feature>
<evidence type="ECO:0000313" key="2">
    <source>
        <dbReference type="EMBL" id="WCR11682.1"/>
    </source>
</evidence>
<dbReference type="RefSeq" id="WP_272859797.1">
    <property type="nucleotide sequence ID" value="NZ_CP067134.1"/>
</dbReference>
<comment type="catalytic activity">
    <reaction evidence="1">
        <text>adenosine(2030) in 23S rRNA + S-adenosyl-L-methionine = N(6)-methyladenosine(2030) in 23S rRNA + S-adenosyl-L-homocysteine + H(+)</text>
        <dbReference type="Rhea" id="RHEA:43736"/>
        <dbReference type="Rhea" id="RHEA-COMP:10668"/>
        <dbReference type="Rhea" id="RHEA-COMP:10669"/>
        <dbReference type="ChEBI" id="CHEBI:15378"/>
        <dbReference type="ChEBI" id="CHEBI:57856"/>
        <dbReference type="ChEBI" id="CHEBI:59789"/>
        <dbReference type="ChEBI" id="CHEBI:74411"/>
        <dbReference type="ChEBI" id="CHEBI:74449"/>
        <dbReference type="EC" id="2.1.1.266"/>
    </reaction>
</comment>
<dbReference type="SUPFAM" id="SSF53335">
    <property type="entry name" value="S-adenosyl-L-methionine-dependent methyltransferases"/>
    <property type="match status" value="1"/>
</dbReference>
<feature type="binding site" evidence="1">
    <location>
        <begin position="139"/>
        <end position="140"/>
    </location>
    <ligand>
        <name>S-adenosyl-L-methionine</name>
        <dbReference type="ChEBI" id="CHEBI:59789"/>
    </ligand>
</feature>
<comment type="similarity">
    <text evidence="1">Belongs to the RlmJ family.</text>
</comment>
<dbReference type="EC" id="2.1.1.266" evidence="1"/>
<dbReference type="Gene3D" id="3.40.50.150">
    <property type="entry name" value="Vaccinia Virus protein VP39"/>
    <property type="match status" value="1"/>
</dbReference>
<feature type="active site" description="Proton acceptor" evidence="1">
    <location>
        <position position="160"/>
    </location>
</feature>
<feature type="binding site" evidence="1">
    <location>
        <position position="19"/>
    </location>
    <ligand>
        <name>S-adenosyl-L-methionine</name>
        <dbReference type="ChEBI" id="CHEBI:59789"/>
    </ligand>
</feature>
<comment type="subunit">
    <text evidence="1">Monomer.</text>
</comment>
<dbReference type="Pfam" id="PF04378">
    <property type="entry name" value="RsmJ"/>
    <property type="match status" value="1"/>
</dbReference>
<dbReference type="PANTHER" id="PTHR37426:SF1">
    <property type="entry name" value="RIBOSOMAL RNA LARGE SUBUNIT METHYLTRANSFERASE J"/>
    <property type="match status" value="1"/>
</dbReference>
<dbReference type="EMBL" id="CP067134">
    <property type="protein sequence ID" value="WCR11682.1"/>
    <property type="molecule type" value="Genomic_DNA"/>
</dbReference>
<dbReference type="InterPro" id="IPR007473">
    <property type="entry name" value="RlmJ"/>
</dbReference>
<keyword evidence="1" id="KW-0489">Methyltransferase</keyword>
<proteinExistence type="inferred from homology"/>
<keyword evidence="3" id="KW-1185">Reference proteome</keyword>
<evidence type="ECO:0000313" key="3">
    <source>
        <dbReference type="Proteomes" id="UP001218412"/>
    </source>
</evidence>